<dbReference type="EMBL" id="CADCVX010000243">
    <property type="protein sequence ID" value="CAA9502572.1"/>
    <property type="molecule type" value="Genomic_DNA"/>
</dbReference>
<accession>A0A6J4SLN9</accession>
<protein>
    <submittedName>
        <fullName evidence="1">Uncharacterized protein</fullName>
    </submittedName>
</protein>
<dbReference type="Pfam" id="PF11739">
    <property type="entry name" value="YdbH-like"/>
    <property type="match status" value="1"/>
</dbReference>
<evidence type="ECO:0000313" key="1">
    <source>
        <dbReference type="EMBL" id="CAA9502572.1"/>
    </source>
</evidence>
<name>A0A6J4SLN9_9SPHN</name>
<organism evidence="1">
    <name type="scientific">uncultured Sphingomonadaceae bacterium</name>
    <dbReference type="NCBI Taxonomy" id="169976"/>
    <lineage>
        <taxon>Bacteria</taxon>
        <taxon>Pseudomonadati</taxon>
        <taxon>Pseudomonadota</taxon>
        <taxon>Alphaproteobacteria</taxon>
        <taxon>Sphingomonadales</taxon>
        <taxon>Sphingomonadaceae</taxon>
        <taxon>environmental samples</taxon>
    </lineage>
</organism>
<proteinExistence type="predicted"/>
<sequence>MSGAGGDWSYRRNVLALGGGLTVADAAADPRFYPLRADAARLTLADNRISATATLRDPESGTHVTDVRIAHDLNSGTGGADLDVPGITFTPRFQPEALTRLTTGVVALVDGTVRGKGRIDWSRVGVTSTGAFRTDDLDLAAAFGPVSGIKGELVFSDLLGLATAPGQSATVAEINPGILVGGGRIGYQLLPGQRVRIEEGRWPYAGGELILRETILDFGRPAPKRLTFDVRGVDAALFVDRFEFENIAATGTFDGVIPMVFDETGGRIEDGVLQSRAGGGTLAYVGVLSDKQLGTWGKLAFDALKELRYSSTNVYLDGDLDGEFLSRFTIAGRNQNEKATGLLKQITGIPFRFNIAIRGQFRALLATARSFNDPRDLIKQSQPLPVDAVPGAAAVIQPPSSEKK</sequence>
<dbReference type="InterPro" id="IPR021730">
    <property type="entry name" value="YdbH"/>
</dbReference>
<reference evidence="1" key="1">
    <citation type="submission" date="2020-02" db="EMBL/GenBank/DDBJ databases">
        <authorList>
            <person name="Meier V. D."/>
        </authorList>
    </citation>
    <scope>NUCLEOTIDE SEQUENCE</scope>
    <source>
        <strain evidence="1">AVDCRST_MAG91</strain>
    </source>
</reference>
<gene>
    <name evidence="1" type="ORF">AVDCRST_MAG91-1120</name>
</gene>
<dbReference type="AlphaFoldDB" id="A0A6J4SLN9"/>